<organism evidence="2 3">
    <name type="scientific">Knoellia sinensis KCTC 19936</name>
    <dbReference type="NCBI Taxonomy" id="1385520"/>
    <lineage>
        <taxon>Bacteria</taxon>
        <taxon>Bacillati</taxon>
        <taxon>Actinomycetota</taxon>
        <taxon>Actinomycetes</taxon>
        <taxon>Micrococcales</taxon>
        <taxon>Intrasporangiaceae</taxon>
        <taxon>Knoellia</taxon>
    </lineage>
</organism>
<dbReference type="InterPro" id="IPR051044">
    <property type="entry name" value="MAG_DAG_Lipase"/>
</dbReference>
<dbReference type="eggNOG" id="COG2267">
    <property type="taxonomic scope" value="Bacteria"/>
</dbReference>
<protein>
    <submittedName>
        <fullName evidence="2">Alpha/beta hydrolase</fullName>
    </submittedName>
</protein>
<evidence type="ECO:0000259" key="1">
    <source>
        <dbReference type="Pfam" id="PF12146"/>
    </source>
</evidence>
<dbReference type="EMBL" id="AVPJ01000016">
    <property type="protein sequence ID" value="KGN30784.1"/>
    <property type="molecule type" value="Genomic_DNA"/>
</dbReference>
<dbReference type="InterPro" id="IPR022742">
    <property type="entry name" value="Hydrolase_4"/>
</dbReference>
<reference evidence="2 3" key="1">
    <citation type="submission" date="2013-08" db="EMBL/GenBank/DDBJ databases">
        <title>The genome sequence of Knoellia sinensis.</title>
        <authorList>
            <person name="Zhu W."/>
            <person name="Wang G."/>
        </authorList>
    </citation>
    <scope>NUCLEOTIDE SEQUENCE [LARGE SCALE GENOMIC DNA]</scope>
    <source>
        <strain evidence="2 3">KCTC 19936</strain>
    </source>
</reference>
<dbReference type="STRING" id="1385520.N802_06135"/>
<name>A0A0A0J258_9MICO</name>
<feature type="domain" description="Serine aminopeptidase S33" evidence="1">
    <location>
        <begin position="26"/>
        <end position="290"/>
    </location>
</feature>
<dbReference type="RefSeq" id="WP_035918211.1">
    <property type="nucleotide sequence ID" value="NZ_AVPJ01000016.1"/>
</dbReference>
<gene>
    <name evidence="2" type="ORF">N802_06135</name>
</gene>
<dbReference type="GO" id="GO:0016787">
    <property type="term" value="F:hydrolase activity"/>
    <property type="evidence" value="ECO:0007669"/>
    <property type="project" value="UniProtKB-KW"/>
</dbReference>
<comment type="caution">
    <text evidence="2">The sequence shown here is derived from an EMBL/GenBank/DDBJ whole genome shotgun (WGS) entry which is preliminary data.</text>
</comment>
<keyword evidence="3" id="KW-1185">Reference proteome</keyword>
<dbReference type="Proteomes" id="UP000030002">
    <property type="component" value="Unassembled WGS sequence"/>
</dbReference>
<dbReference type="PANTHER" id="PTHR11614">
    <property type="entry name" value="PHOSPHOLIPASE-RELATED"/>
    <property type="match status" value="1"/>
</dbReference>
<dbReference type="InterPro" id="IPR029058">
    <property type="entry name" value="AB_hydrolase_fold"/>
</dbReference>
<accession>A0A0A0J258</accession>
<dbReference type="Gene3D" id="3.40.50.1820">
    <property type="entry name" value="alpha/beta hydrolase"/>
    <property type="match status" value="1"/>
</dbReference>
<evidence type="ECO:0000313" key="3">
    <source>
        <dbReference type="Proteomes" id="UP000030002"/>
    </source>
</evidence>
<sequence>MESSTHAISAADGTSLHTYRWLPATPPRAIVQIAHGMAEHAARYERFAKELVSAGYAVYAQDHRGHGRTASPDDHGYFADHDGFATAVADLSTVTEFAQAEHPGVPVVLFGHSMGSFLSRAYVTLHGSRLAGLILSGTAGDPGPLAAVGKRVAALQGRIRGRKHRSGLMDKLTFGQFNTKFKPNRTQFDWLSRDHAEVDKYIADPLCGNVFSAGFFADLLHGIQQINKPSAYAAVPTDLPVFVFSGELDPVGDNGKGPREVADRLRAAGVTDVTTTMHPEGRHEMLNETNRDEVVADVLEWLDERIPQRD</sequence>
<dbReference type="SUPFAM" id="SSF53474">
    <property type="entry name" value="alpha/beta-Hydrolases"/>
    <property type="match status" value="1"/>
</dbReference>
<evidence type="ECO:0000313" key="2">
    <source>
        <dbReference type="EMBL" id="KGN30784.1"/>
    </source>
</evidence>
<proteinExistence type="predicted"/>
<dbReference type="Pfam" id="PF12146">
    <property type="entry name" value="Hydrolase_4"/>
    <property type="match status" value="1"/>
</dbReference>
<dbReference type="OrthoDB" id="9806902at2"/>
<keyword evidence="2" id="KW-0378">Hydrolase</keyword>
<dbReference type="AlphaFoldDB" id="A0A0A0J258"/>